<sequence>MKPPSTGTVAAAVGGVVVAVGGLLTVLWLLIDGGSPQAPTQLELVRVGLTVLLGTGGLFGLWLAWRRQRSTEIALQQKERDQTDVARAYALQERTALASEADAAARRITDLYTKAVEQLGSDKAPSAWAGSTPSNASPKTTPTSGKPSSTSSAPTCACPTPPPATHPKPTTPRTRGPQELIAEHREQVQEREVRLAAQRILAHHLNPGDDTDRPVKTFWAHIDLDLTGATLIDLDLDYCTIHTAQFVRATFTGDAWFNWATFTDIAGFLGATFTRDASFVGATFTGYALFDGATFTGDAGFDKATFTRNAEFGGATFTGDAKFGEATFTRNAEFGGATFTGDAEFGGATFTGDAKFGGATFTGDARFAGASLPSTRYRGHPTPSPWTNFSDARFERGVSAEVARFVSAPSAGMLRAPEPTRFRPGDNALYHPVRSWAPPASRSRAAAHRPDVAAVLGSGRFPARWCRSAGVVASPVAGGGFGVAAWSGCATVRWRS</sequence>
<keyword evidence="4" id="KW-1185">Reference proteome</keyword>
<dbReference type="EMBL" id="JBHTEY010000004">
    <property type="protein sequence ID" value="MFC7617303.1"/>
    <property type="molecule type" value="Genomic_DNA"/>
</dbReference>
<feature type="transmembrane region" description="Helical" evidence="2">
    <location>
        <begin position="6"/>
        <end position="31"/>
    </location>
</feature>
<protein>
    <submittedName>
        <fullName evidence="3">Pentapeptide repeat-containing protein</fullName>
    </submittedName>
</protein>
<gene>
    <name evidence="3" type="ORF">ACFQV2_31650</name>
</gene>
<dbReference type="Gene3D" id="2.160.20.80">
    <property type="entry name" value="E3 ubiquitin-protein ligase SopA"/>
    <property type="match status" value="1"/>
</dbReference>
<keyword evidence="2" id="KW-0472">Membrane</keyword>
<evidence type="ECO:0000256" key="2">
    <source>
        <dbReference type="SAM" id="Phobius"/>
    </source>
</evidence>
<evidence type="ECO:0000256" key="1">
    <source>
        <dbReference type="SAM" id="MobiDB-lite"/>
    </source>
</evidence>
<feature type="transmembrane region" description="Helical" evidence="2">
    <location>
        <begin position="43"/>
        <end position="65"/>
    </location>
</feature>
<feature type="compositionally biased region" description="Low complexity" evidence="1">
    <location>
        <begin position="136"/>
        <end position="158"/>
    </location>
</feature>
<feature type="compositionally biased region" description="Pro residues" evidence="1">
    <location>
        <begin position="159"/>
        <end position="170"/>
    </location>
</feature>
<keyword evidence="2" id="KW-0812">Transmembrane</keyword>
<keyword evidence="2" id="KW-1133">Transmembrane helix</keyword>
<name>A0ABW2TVP7_9PSEU</name>
<organism evidence="3 4">
    <name type="scientific">Actinokineospora soli</name>
    <dbReference type="NCBI Taxonomy" id="1048753"/>
    <lineage>
        <taxon>Bacteria</taxon>
        <taxon>Bacillati</taxon>
        <taxon>Actinomycetota</taxon>
        <taxon>Actinomycetes</taxon>
        <taxon>Pseudonocardiales</taxon>
        <taxon>Pseudonocardiaceae</taxon>
        <taxon>Actinokineospora</taxon>
    </lineage>
</organism>
<accession>A0ABW2TVP7</accession>
<dbReference type="Pfam" id="PF13576">
    <property type="entry name" value="Pentapeptide_3"/>
    <property type="match status" value="1"/>
</dbReference>
<dbReference type="Proteomes" id="UP001596512">
    <property type="component" value="Unassembled WGS sequence"/>
</dbReference>
<evidence type="ECO:0000313" key="4">
    <source>
        <dbReference type="Proteomes" id="UP001596512"/>
    </source>
</evidence>
<comment type="caution">
    <text evidence="3">The sequence shown here is derived from an EMBL/GenBank/DDBJ whole genome shotgun (WGS) entry which is preliminary data.</text>
</comment>
<reference evidence="4" key="1">
    <citation type="journal article" date="2019" name="Int. J. Syst. Evol. Microbiol.">
        <title>The Global Catalogue of Microorganisms (GCM) 10K type strain sequencing project: providing services to taxonomists for standard genome sequencing and annotation.</title>
        <authorList>
            <consortium name="The Broad Institute Genomics Platform"/>
            <consortium name="The Broad Institute Genome Sequencing Center for Infectious Disease"/>
            <person name="Wu L."/>
            <person name="Ma J."/>
        </authorList>
    </citation>
    <scope>NUCLEOTIDE SEQUENCE [LARGE SCALE GENOMIC DNA]</scope>
    <source>
        <strain evidence="4">JCM 17695</strain>
    </source>
</reference>
<proteinExistence type="predicted"/>
<feature type="region of interest" description="Disordered" evidence="1">
    <location>
        <begin position="122"/>
        <end position="176"/>
    </location>
</feature>
<dbReference type="InterPro" id="IPR001646">
    <property type="entry name" value="5peptide_repeat"/>
</dbReference>
<evidence type="ECO:0000313" key="3">
    <source>
        <dbReference type="EMBL" id="MFC7617303.1"/>
    </source>
</evidence>
<dbReference type="SUPFAM" id="SSF141571">
    <property type="entry name" value="Pentapeptide repeat-like"/>
    <property type="match status" value="1"/>
</dbReference>